<name>A0A444WTX9_ARAHY</name>
<dbReference type="EMBL" id="SDMP01000021">
    <property type="protein sequence ID" value="RYQ80832.1"/>
    <property type="molecule type" value="Genomic_DNA"/>
</dbReference>
<evidence type="ECO:0000313" key="1">
    <source>
        <dbReference type="EMBL" id="RYQ80832.1"/>
    </source>
</evidence>
<evidence type="ECO:0000313" key="2">
    <source>
        <dbReference type="Proteomes" id="UP000289738"/>
    </source>
</evidence>
<dbReference type="Proteomes" id="UP000289738">
    <property type="component" value="Unassembled WGS sequence"/>
</dbReference>
<organism evidence="1 2">
    <name type="scientific">Arachis hypogaea</name>
    <name type="common">Peanut</name>
    <dbReference type="NCBI Taxonomy" id="3818"/>
    <lineage>
        <taxon>Eukaryota</taxon>
        <taxon>Viridiplantae</taxon>
        <taxon>Streptophyta</taxon>
        <taxon>Embryophyta</taxon>
        <taxon>Tracheophyta</taxon>
        <taxon>Spermatophyta</taxon>
        <taxon>Magnoliopsida</taxon>
        <taxon>eudicotyledons</taxon>
        <taxon>Gunneridae</taxon>
        <taxon>Pentapetalae</taxon>
        <taxon>rosids</taxon>
        <taxon>fabids</taxon>
        <taxon>Fabales</taxon>
        <taxon>Fabaceae</taxon>
        <taxon>Papilionoideae</taxon>
        <taxon>50 kb inversion clade</taxon>
        <taxon>dalbergioids sensu lato</taxon>
        <taxon>Dalbergieae</taxon>
        <taxon>Pterocarpus clade</taxon>
        <taxon>Arachis</taxon>
    </lineage>
</organism>
<reference evidence="1 2" key="1">
    <citation type="submission" date="2019-01" db="EMBL/GenBank/DDBJ databases">
        <title>Sequencing of cultivated peanut Arachis hypogaea provides insights into genome evolution and oil improvement.</title>
        <authorList>
            <person name="Chen X."/>
        </authorList>
    </citation>
    <scope>NUCLEOTIDE SEQUENCE [LARGE SCALE GENOMIC DNA]</scope>
    <source>
        <strain evidence="2">cv. Fuhuasheng</strain>
        <tissue evidence="1">Leaves</tissue>
    </source>
</reference>
<keyword evidence="2" id="KW-1185">Reference proteome</keyword>
<accession>A0A444WTX9</accession>
<gene>
    <name evidence="1" type="ORF">Ahy_Scaffold1g106968</name>
</gene>
<dbReference type="AlphaFoldDB" id="A0A444WTX9"/>
<proteinExistence type="predicted"/>
<protein>
    <submittedName>
        <fullName evidence="1">Uncharacterized protein</fullName>
    </submittedName>
</protein>
<comment type="caution">
    <text evidence="1">The sequence shown here is derived from an EMBL/GenBank/DDBJ whole genome shotgun (WGS) entry which is preliminary data.</text>
</comment>
<sequence length="175" mass="20419">MLFFCHRSKIRTPINLNTTQVFLPYVPNILLLKHFLDVFLGRSEEALTLLGCFVPLMKDERSNHSSVMENWTRNNVRSKHGPVPEWCGCGCRPVLMWSGTETHPNKSFFRCSNYNVDSVQDEVPMKSDEENKKGEMKMNIAWRGGHKLEETRQLCCSGSTRSLHWIQDCRPCWRR</sequence>